<evidence type="ECO:0000256" key="2">
    <source>
        <dbReference type="ARBA" id="ARBA00022692"/>
    </source>
</evidence>
<dbReference type="GO" id="GO:0016887">
    <property type="term" value="F:ATP hydrolysis activity"/>
    <property type="evidence" value="ECO:0007669"/>
    <property type="project" value="InterPro"/>
</dbReference>
<name>A0AAV0BE85_PHAPC</name>
<keyword evidence="6" id="KW-1185">Reference proteome</keyword>
<dbReference type="NCBIfam" id="TIGR01494">
    <property type="entry name" value="ATPase_P-type"/>
    <property type="match status" value="1"/>
</dbReference>
<dbReference type="InterPro" id="IPR023299">
    <property type="entry name" value="ATPase_P-typ_cyto_dom_N"/>
</dbReference>
<dbReference type="PRINTS" id="PR00119">
    <property type="entry name" value="CATATPASE"/>
</dbReference>
<keyword evidence="2" id="KW-0812">Transmembrane</keyword>
<reference evidence="5" key="1">
    <citation type="submission" date="2022-06" db="EMBL/GenBank/DDBJ databases">
        <authorList>
            <consortium name="SYNGENTA / RWTH Aachen University"/>
        </authorList>
    </citation>
    <scope>NUCLEOTIDE SEQUENCE</scope>
</reference>
<evidence type="ECO:0000313" key="6">
    <source>
        <dbReference type="Proteomes" id="UP001153365"/>
    </source>
</evidence>
<evidence type="ECO:0000256" key="3">
    <source>
        <dbReference type="ARBA" id="ARBA00022989"/>
    </source>
</evidence>
<dbReference type="InterPro" id="IPR001757">
    <property type="entry name" value="P_typ_ATPase"/>
</dbReference>
<dbReference type="Pfam" id="PF13246">
    <property type="entry name" value="Cation_ATPase"/>
    <property type="match status" value="1"/>
</dbReference>
<dbReference type="AlphaFoldDB" id="A0AAV0BE85"/>
<dbReference type="PANTHER" id="PTHR42861">
    <property type="entry name" value="CALCIUM-TRANSPORTING ATPASE"/>
    <property type="match status" value="1"/>
</dbReference>
<evidence type="ECO:0000256" key="1">
    <source>
        <dbReference type="ARBA" id="ARBA00004141"/>
    </source>
</evidence>
<dbReference type="Proteomes" id="UP001153365">
    <property type="component" value="Unassembled WGS sequence"/>
</dbReference>
<dbReference type="Gene3D" id="1.20.1110.10">
    <property type="entry name" value="Calcium-transporting ATPase, transmembrane domain"/>
    <property type="match status" value="1"/>
</dbReference>
<protein>
    <submittedName>
        <fullName evidence="5">Calcium ATPase</fullName>
    </submittedName>
</protein>
<dbReference type="Gene3D" id="3.40.1110.10">
    <property type="entry name" value="Calcium-transporting ATPase, cytoplasmic domain N"/>
    <property type="match status" value="1"/>
</dbReference>
<gene>
    <name evidence="5" type="ORF">PPACK8108_LOCUS18275</name>
</gene>
<keyword evidence="3" id="KW-1133">Transmembrane helix</keyword>
<keyword evidence="4" id="KW-0472">Membrane</keyword>
<comment type="subcellular location">
    <subcellularLocation>
        <location evidence="1">Membrane</location>
        <topology evidence="1">Multi-pass membrane protein</topology>
    </subcellularLocation>
</comment>
<dbReference type="InterPro" id="IPR023214">
    <property type="entry name" value="HAD_sf"/>
</dbReference>
<proteinExistence type="predicted"/>
<evidence type="ECO:0000313" key="5">
    <source>
        <dbReference type="EMBL" id="CAH7684209.1"/>
    </source>
</evidence>
<dbReference type="GO" id="GO:0016020">
    <property type="term" value="C:membrane"/>
    <property type="evidence" value="ECO:0007669"/>
    <property type="project" value="UniProtKB-SubCell"/>
</dbReference>
<dbReference type="SUPFAM" id="SSF81660">
    <property type="entry name" value="Metal cation-transporting ATPase, ATP-binding domain N"/>
    <property type="match status" value="1"/>
</dbReference>
<evidence type="ECO:0000256" key="4">
    <source>
        <dbReference type="ARBA" id="ARBA00023136"/>
    </source>
</evidence>
<dbReference type="GO" id="GO:0005524">
    <property type="term" value="F:ATP binding"/>
    <property type="evidence" value="ECO:0007669"/>
    <property type="project" value="InterPro"/>
</dbReference>
<dbReference type="InterPro" id="IPR036412">
    <property type="entry name" value="HAD-like_sf"/>
</dbReference>
<accession>A0AAV0BE85</accession>
<dbReference type="EMBL" id="CALTRL010005258">
    <property type="protein sequence ID" value="CAH7684209.1"/>
    <property type="molecule type" value="Genomic_DNA"/>
</dbReference>
<sequence>MILLNLLRALIDFGIPMNKINFRLDSLMSTCTYVNIVEPTEAVLKVLAEKLQTSDRAFNSNVTQLSSEPRANAVNDYLEILFEDKLTKQSHLFIKGAPETVLAQCTFLQNSRGVPLESKTCQALELKVKEYAQQGLRVLALVVINDVQGDAAHYKTQSSADYIKFEHNMTLVGLVGMLDPPRPKVKGVIAKCRSSGKKVIVITGDNKATAETICQKIGVFGPSNDLSDQSYAGREFDALSESEKKEAILSASLFLCIEPSQKQKIVDFLQSTGLIVAMTGDGFNNAPALKKASIGIAMGSGTDVAKLAADMALADDNFATIKEAVEEWASIYENTKQFIRYLISSNITSEDK</sequence>
<dbReference type="GO" id="GO:0006812">
    <property type="term" value="P:monoatomic cation transport"/>
    <property type="evidence" value="ECO:0007669"/>
    <property type="project" value="UniProtKB-ARBA"/>
</dbReference>
<comment type="caution">
    <text evidence="5">The sequence shown here is derived from an EMBL/GenBank/DDBJ whole genome shotgun (WGS) entry which is preliminary data.</text>
</comment>
<organism evidence="5 6">
    <name type="scientific">Phakopsora pachyrhizi</name>
    <name type="common">Asian soybean rust disease fungus</name>
    <dbReference type="NCBI Taxonomy" id="170000"/>
    <lineage>
        <taxon>Eukaryota</taxon>
        <taxon>Fungi</taxon>
        <taxon>Dikarya</taxon>
        <taxon>Basidiomycota</taxon>
        <taxon>Pucciniomycotina</taxon>
        <taxon>Pucciniomycetes</taxon>
        <taxon>Pucciniales</taxon>
        <taxon>Phakopsoraceae</taxon>
        <taxon>Phakopsora</taxon>
    </lineage>
</organism>
<dbReference type="SUPFAM" id="SSF56784">
    <property type="entry name" value="HAD-like"/>
    <property type="match status" value="1"/>
</dbReference>
<dbReference type="Gene3D" id="3.40.50.1000">
    <property type="entry name" value="HAD superfamily/HAD-like"/>
    <property type="match status" value="1"/>
</dbReference>